<evidence type="ECO:0000256" key="1">
    <source>
        <dbReference type="SAM" id="MobiDB-lite"/>
    </source>
</evidence>
<evidence type="ECO:0000313" key="3">
    <source>
        <dbReference type="Proteomes" id="UP000092445"/>
    </source>
</evidence>
<accession>A0A1A9ZTH5</accession>
<dbReference type="AlphaFoldDB" id="A0A1A9ZTH5"/>
<sequence>MRECQHQYDILYTVFLTNNNKHIVLGVRPIYQTREIVIKELHKHFGNLNPTSSTRDADLTIGRKIQNGANLPQQQRLRQTSIVFDGSRIALIITQQQRRTCGGQRESKYQIKTTNLQKGNIQRKKEKEEKRKRKKKKED</sequence>
<reference evidence="3" key="1">
    <citation type="submission" date="2014-03" db="EMBL/GenBank/DDBJ databases">
        <authorList>
            <person name="Aksoy S."/>
            <person name="Warren W."/>
            <person name="Wilson R.K."/>
        </authorList>
    </citation>
    <scope>NUCLEOTIDE SEQUENCE [LARGE SCALE GENOMIC DNA]</scope>
    <source>
        <strain evidence="3">IAEA</strain>
    </source>
</reference>
<organism evidence="2 3">
    <name type="scientific">Glossina pallidipes</name>
    <name type="common">Tsetse fly</name>
    <dbReference type="NCBI Taxonomy" id="7398"/>
    <lineage>
        <taxon>Eukaryota</taxon>
        <taxon>Metazoa</taxon>
        <taxon>Ecdysozoa</taxon>
        <taxon>Arthropoda</taxon>
        <taxon>Hexapoda</taxon>
        <taxon>Insecta</taxon>
        <taxon>Pterygota</taxon>
        <taxon>Neoptera</taxon>
        <taxon>Endopterygota</taxon>
        <taxon>Diptera</taxon>
        <taxon>Brachycera</taxon>
        <taxon>Muscomorpha</taxon>
        <taxon>Hippoboscoidea</taxon>
        <taxon>Glossinidae</taxon>
        <taxon>Glossina</taxon>
    </lineage>
</organism>
<dbReference type="VEuPathDB" id="VectorBase:GPAI024406"/>
<proteinExistence type="predicted"/>
<dbReference type="EnsemblMetazoa" id="GPAI024406-RA">
    <property type="protein sequence ID" value="GPAI024406-PA"/>
    <property type="gene ID" value="GPAI024406"/>
</dbReference>
<feature type="compositionally biased region" description="Basic residues" evidence="1">
    <location>
        <begin position="130"/>
        <end position="139"/>
    </location>
</feature>
<name>A0A1A9ZTH5_GLOPL</name>
<feature type="region of interest" description="Disordered" evidence="1">
    <location>
        <begin position="102"/>
        <end position="139"/>
    </location>
</feature>
<feature type="compositionally biased region" description="Polar residues" evidence="1">
    <location>
        <begin position="110"/>
        <end position="120"/>
    </location>
</feature>
<dbReference type="Proteomes" id="UP000092445">
    <property type="component" value="Unassembled WGS sequence"/>
</dbReference>
<reference evidence="2" key="2">
    <citation type="submission" date="2020-05" db="UniProtKB">
        <authorList>
            <consortium name="EnsemblMetazoa"/>
        </authorList>
    </citation>
    <scope>IDENTIFICATION</scope>
    <source>
        <strain evidence="2">IAEA</strain>
    </source>
</reference>
<evidence type="ECO:0000313" key="2">
    <source>
        <dbReference type="EnsemblMetazoa" id="GPAI024406-PA"/>
    </source>
</evidence>
<protein>
    <submittedName>
        <fullName evidence="2">Uncharacterized protein</fullName>
    </submittedName>
</protein>
<keyword evidence="3" id="KW-1185">Reference proteome</keyword>